<comment type="similarity">
    <text evidence="1 6">Belongs to the HIBADH-related family.</text>
</comment>
<keyword evidence="2 6" id="KW-0101">Branched-chain amino acid catabolism</keyword>
<evidence type="ECO:0000256" key="4">
    <source>
        <dbReference type="ARBA" id="ARBA00023027"/>
    </source>
</evidence>
<dbReference type="KEGG" id="ccoe:CETAM_13020"/>
<evidence type="ECO:0000256" key="3">
    <source>
        <dbReference type="ARBA" id="ARBA00023002"/>
    </source>
</evidence>
<evidence type="ECO:0000259" key="8">
    <source>
        <dbReference type="Pfam" id="PF14833"/>
    </source>
</evidence>
<dbReference type="EMBL" id="CP046453">
    <property type="protein sequence ID" value="QGU05829.1"/>
    <property type="molecule type" value="Genomic_DNA"/>
</dbReference>
<dbReference type="PANTHER" id="PTHR22981:SF7">
    <property type="entry name" value="3-HYDROXYISOBUTYRATE DEHYDROGENASE, MITOCHONDRIAL"/>
    <property type="match status" value="1"/>
</dbReference>
<organism evidence="9 10">
    <name type="scientific">Corynebacterium comes</name>
    <dbReference type="NCBI Taxonomy" id="2675218"/>
    <lineage>
        <taxon>Bacteria</taxon>
        <taxon>Bacillati</taxon>
        <taxon>Actinomycetota</taxon>
        <taxon>Actinomycetes</taxon>
        <taxon>Mycobacteriales</taxon>
        <taxon>Corynebacteriaceae</taxon>
        <taxon>Corynebacterium</taxon>
    </lineage>
</organism>
<dbReference type="SUPFAM" id="SSF48179">
    <property type="entry name" value="6-phosphogluconate dehydrogenase C-terminal domain-like"/>
    <property type="match status" value="1"/>
</dbReference>
<dbReference type="UniPathway" id="UPA00362"/>
<dbReference type="Proteomes" id="UP000425178">
    <property type="component" value="Chromosome"/>
</dbReference>
<comment type="pathway">
    <text evidence="6">Amino-acid degradation; L-valine degradation.</text>
</comment>
<keyword evidence="4 6" id="KW-0520">NAD</keyword>
<dbReference type="GO" id="GO:0050661">
    <property type="term" value="F:NADP binding"/>
    <property type="evidence" value="ECO:0007669"/>
    <property type="project" value="InterPro"/>
</dbReference>
<dbReference type="InterPro" id="IPR008927">
    <property type="entry name" value="6-PGluconate_DH-like_C_sf"/>
</dbReference>
<dbReference type="InterPro" id="IPR015815">
    <property type="entry name" value="HIBADH-related"/>
</dbReference>
<accession>A0A6B8VRY6</accession>
<dbReference type="FunFam" id="1.10.1040.10:FF:000006">
    <property type="entry name" value="3-hydroxyisobutyrate dehydrogenase"/>
    <property type="match status" value="1"/>
</dbReference>
<evidence type="ECO:0000256" key="6">
    <source>
        <dbReference type="RuleBase" id="RU910714"/>
    </source>
</evidence>
<dbReference type="Gene3D" id="3.40.50.720">
    <property type="entry name" value="NAD(P)-binding Rossmann-like Domain"/>
    <property type="match status" value="1"/>
</dbReference>
<dbReference type="SUPFAM" id="SSF51735">
    <property type="entry name" value="NAD(P)-binding Rossmann-fold domains"/>
    <property type="match status" value="1"/>
</dbReference>
<feature type="domain" description="6-phosphogluconate dehydrogenase NADP-binding" evidence="7">
    <location>
        <begin position="3"/>
        <end position="160"/>
    </location>
</feature>
<dbReference type="InterPro" id="IPR011548">
    <property type="entry name" value="HIBADH"/>
</dbReference>
<dbReference type="InterPro" id="IPR002204">
    <property type="entry name" value="3-OH-isobutyrate_DH-rel_CS"/>
</dbReference>
<evidence type="ECO:0000259" key="7">
    <source>
        <dbReference type="Pfam" id="PF03446"/>
    </source>
</evidence>
<protein>
    <recommendedName>
        <fullName evidence="6">3-hydroxyisobutyrate dehydrogenase</fullName>
        <shortName evidence="6">HIBADH</shortName>
        <ecNumber evidence="6">1.1.1.31</ecNumber>
    </recommendedName>
</protein>
<dbReference type="PIRSF" id="PIRSF000103">
    <property type="entry name" value="HIBADH"/>
    <property type="match status" value="1"/>
</dbReference>
<gene>
    <name evidence="9" type="primary">mmsB</name>
    <name evidence="9" type="ORF">CETAM_13020</name>
</gene>
<dbReference type="Pfam" id="PF03446">
    <property type="entry name" value="NAD_binding_2"/>
    <property type="match status" value="1"/>
</dbReference>
<dbReference type="InterPro" id="IPR006115">
    <property type="entry name" value="6PGDH_NADP-bd"/>
</dbReference>
<evidence type="ECO:0000313" key="10">
    <source>
        <dbReference type="Proteomes" id="UP000425178"/>
    </source>
</evidence>
<dbReference type="InterPro" id="IPR036291">
    <property type="entry name" value="NAD(P)-bd_dom_sf"/>
</dbReference>
<evidence type="ECO:0000256" key="2">
    <source>
        <dbReference type="ARBA" id="ARBA00022456"/>
    </source>
</evidence>
<dbReference type="NCBIfam" id="TIGR01692">
    <property type="entry name" value="HIBADH"/>
    <property type="match status" value="1"/>
</dbReference>
<evidence type="ECO:0000256" key="5">
    <source>
        <dbReference type="PIRSR" id="PIRSR000103-1"/>
    </source>
</evidence>
<dbReference type="GO" id="GO:0008442">
    <property type="term" value="F:3-hydroxyisobutyrate dehydrogenase activity"/>
    <property type="evidence" value="ECO:0007669"/>
    <property type="project" value="UniProtKB-EC"/>
</dbReference>
<feature type="active site" evidence="5">
    <location>
        <position position="169"/>
    </location>
</feature>
<dbReference type="InterPro" id="IPR013328">
    <property type="entry name" value="6PGD_dom2"/>
</dbReference>
<dbReference type="Gene3D" id="1.10.1040.10">
    <property type="entry name" value="N-(1-d-carboxylethyl)-l-norvaline Dehydrogenase, domain 2"/>
    <property type="match status" value="1"/>
</dbReference>
<dbReference type="InterPro" id="IPR029154">
    <property type="entry name" value="HIBADH-like_NADP-bd"/>
</dbReference>
<dbReference type="EC" id="1.1.1.31" evidence="6"/>
<proteinExistence type="inferred from homology"/>
<name>A0A6B8VRY6_9CORY</name>
<dbReference type="PROSITE" id="PS00895">
    <property type="entry name" value="3_HYDROXYISOBUT_DH"/>
    <property type="match status" value="1"/>
</dbReference>
<dbReference type="GO" id="GO:0051287">
    <property type="term" value="F:NAD binding"/>
    <property type="evidence" value="ECO:0007669"/>
    <property type="project" value="InterPro"/>
</dbReference>
<dbReference type="AlphaFoldDB" id="A0A6B8VRY6"/>
<dbReference type="PANTHER" id="PTHR22981">
    <property type="entry name" value="3-HYDROXYISOBUTYRATE DEHYDROGENASE-RELATED"/>
    <property type="match status" value="1"/>
</dbReference>
<sequence>MKNIAFIGLGSMGGPMAANLVKEGFTVRGFDVTDVAKKMASEAGVEIIDTSVEAAEGADAVITMLPTAGLVASTITELLEKVGNKPRLFIDSSTIGVAEARDNAARVEAAGSVFLDAPVSGGHGGAVDGTLAIMVGGPADAFAEARPLFDAMGDAVTHCGAVGTGQGVKICNNMVLGIHQIALCEAFLMGERIGLDAQTIYDVISHSTGNSWALQEHAPAKGIDKGFPADNDYEGGAPAALIAKDLGFAREALEMTGTHSVLGVPAAQLYADFDASGRGQLDMSAVMLALRERSEG</sequence>
<dbReference type="RefSeq" id="WP_156229228.1">
    <property type="nucleotide sequence ID" value="NZ_CP046453.1"/>
</dbReference>
<dbReference type="Pfam" id="PF14833">
    <property type="entry name" value="NAD_binding_11"/>
    <property type="match status" value="1"/>
</dbReference>
<evidence type="ECO:0000256" key="1">
    <source>
        <dbReference type="ARBA" id="ARBA00009080"/>
    </source>
</evidence>
<comment type="catalytic activity">
    <reaction evidence="6">
        <text>3-hydroxy-2-methylpropanoate + NAD(+) = 2-methyl-3-oxopropanoate + NADH + H(+)</text>
        <dbReference type="Rhea" id="RHEA:17681"/>
        <dbReference type="ChEBI" id="CHEBI:11805"/>
        <dbReference type="ChEBI" id="CHEBI:15378"/>
        <dbReference type="ChEBI" id="CHEBI:57540"/>
        <dbReference type="ChEBI" id="CHEBI:57700"/>
        <dbReference type="ChEBI" id="CHEBI:57945"/>
        <dbReference type="EC" id="1.1.1.31"/>
    </reaction>
</comment>
<feature type="domain" description="3-hydroxyisobutyrate dehydrogenase-like NAD-binding" evidence="8">
    <location>
        <begin position="163"/>
        <end position="287"/>
    </location>
</feature>
<keyword evidence="10" id="KW-1185">Reference proteome</keyword>
<evidence type="ECO:0000313" key="9">
    <source>
        <dbReference type="EMBL" id="QGU05829.1"/>
    </source>
</evidence>
<reference evidence="9 10" key="1">
    <citation type="journal article" date="2021" name="Int. J. Syst. Evol. Microbiol.">
        <title>Classification of three corynebacterial strains isolated from a small paddock in North Rhine-Westphalia: proposal of &lt;i&gt;Corynebacterium kalinowskii&lt;/i&gt; sp. nov., &lt;i&gt;Corynebacterium comes&lt;/i&gt; sp. nov. and &lt;i&gt;Corynebacterium occultum&lt;/i&gt; sp. nov.</title>
        <authorList>
            <person name="Schaffert L."/>
            <person name="Ruwe M."/>
            <person name="Milse J."/>
            <person name="Hanuschka K."/>
            <person name="Ortseifen V."/>
            <person name="Droste J."/>
            <person name="Brandt D."/>
            <person name="Schl L."/>
            <person name="Kutter Y."/>
            <person name="Vinke S."/>
            <person name="Vieh P."/>
            <person name="Jacob L."/>
            <person name="L N.C."/>
            <person name="Schulte-Berndt E."/>
            <person name="Hain C."/>
            <person name="Linder M."/>
            <person name="Schmidt P."/>
            <person name="Wollenschl L."/>
            <person name="Luttermann T."/>
            <person name="Thieme E."/>
            <person name="Hassa J."/>
            <person name="Haak M."/>
            <person name="Wittchen M."/>
            <person name="Mentz A."/>
            <person name="Persicke M."/>
            <person name="Busche T."/>
            <person name="R C."/>
        </authorList>
    </citation>
    <scope>NUCLEOTIDE SEQUENCE [LARGE SCALE GENOMIC DNA]</scope>
    <source>
        <strain evidence="9 10">2019</strain>
    </source>
</reference>
<keyword evidence="3 6" id="KW-0560">Oxidoreductase</keyword>
<dbReference type="GO" id="GO:0006574">
    <property type="term" value="P:L-valine catabolic process"/>
    <property type="evidence" value="ECO:0007669"/>
    <property type="project" value="UniProtKB-UniPathway"/>
</dbReference>